<keyword evidence="2" id="KW-1185">Reference proteome</keyword>
<evidence type="ECO:0000313" key="1">
    <source>
        <dbReference type="EMBL" id="MFD2312029.1"/>
    </source>
</evidence>
<dbReference type="EMBL" id="JBHUJD010000027">
    <property type="protein sequence ID" value="MFD2312029.1"/>
    <property type="molecule type" value="Genomic_DNA"/>
</dbReference>
<dbReference type="Gene3D" id="2.130.10.10">
    <property type="entry name" value="YVTN repeat-like/Quinoprotein amine dehydrogenase"/>
    <property type="match status" value="1"/>
</dbReference>
<name>A0ABW5EKM3_9GAMM</name>
<proteinExistence type="predicted"/>
<comment type="caution">
    <text evidence="1">The sequence shown here is derived from an EMBL/GenBank/DDBJ whole genome shotgun (WGS) entry which is preliminary data.</text>
</comment>
<dbReference type="InterPro" id="IPR015943">
    <property type="entry name" value="WD40/YVTN_repeat-like_dom_sf"/>
</dbReference>
<protein>
    <recommendedName>
        <fullName evidence="3">Virginiamycin B lyase</fullName>
    </recommendedName>
</protein>
<dbReference type="RefSeq" id="WP_265722577.1">
    <property type="nucleotide sequence ID" value="NZ_JAPIVK010000025.1"/>
</dbReference>
<organism evidence="1 2">
    <name type="scientific">Microbulbifer halophilus</name>
    <dbReference type="NCBI Taxonomy" id="453963"/>
    <lineage>
        <taxon>Bacteria</taxon>
        <taxon>Pseudomonadati</taxon>
        <taxon>Pseudomonadota</taxon>
        <taxon>Gammaproteobacteria</taxon>
        <taxon>Cellvibrionales</taxon>
        <taxon>Microbulbiferaceae</taxon>
        <taxon>Microbulbifer</taxon>
    </lineage>
</organism>
<dbReference type="Proteomes" id="UP001597425">
    <property type="component" value="Unassembled WGS sequence"/>
</dbReference>
<evidence type="ECO:0008006" key="3">
    <source>
        <dbReference type="Google" id="ProtNLM"/>
    </source>
</evidence>
<reference evidence="2" key="1">
    <citation type="journal article" date="2019" name="Int. J. Syst. Evol. Microbiol.">
        <title>The Global Catalogue of Microorganisms (GCM) 10K type strain sequencing project: providing services to taxonomists for standard genome sequencing and annotation.</title>
        <authorList>
            <consortium name="The Broad Institute Genomics Platform"/>
            <consortium name="The Broad Institute Genome Sequencing Center for Infectious Disease"/>
            <person name="Wu L."/>
            <person name="Ma J."/>
        </authorList>
    </citation>
    <scope>NUCLEOTIDE SEQUENCE [LARGE SCALE GENOMIC DNA]</scope>
    <source>
        <strain evidence="2">KCTC 12848</strain>
    </source>
</reference>
<sequence length="199" mass="20692">MDDNLTAISLAAGTDAGGIAIAPDGTVWVTDKRELPAGTAGQIFSIPPDGGKYQAHPLPKVPDGRGKPQPAYVALQTSGHSVEAVWVSDVGAGVVYWLKPGSGGHDEVGLVDIGKGSRPRGLAWDQGRRRLWVADEAGHQLLAIDPVHGQPDPALTRSRPGSAIALVAVSPQGVWFTEFAPGKVSVLDVDCLTALDRAV</sequence>
<gene>
    <name evidence="1" type="ORF">ACFSKX_16500</name>
</gene>
<dbReference type="SUPFAM" id="SSF63829">
    <property type="entry name" value="Calcium-dependent phosphotriesterase"/>
    <property type="match status" value="1"/>
</dbReference>
<evidence type="ECO:0000313" key="2">
    <source>
        <dbReference type="Proteomes" id="UP001597425"/>
    </source>
</evidence>
<accession>A0ABW5EKM3</accession>